<evidence type="ECO:0000256" key="1">
    <source>
        <dbReference type="SAM" id="Phobius"/>
    </source>
</evidence>
<dbReference type="PANTHER" id="PTHR41324:SF1">
    <property type="entry name" value="DUF2232 DOMAIN-CONTAINING PROTEIN"/>
    <property type="match status" value="1"/>
</dbReference>
<feature type="transmembrane region" description="Helical" evidence="1">
    <location>
        <begin position="256"/>
        <end position="276"/>
    </location>
</feature>
<name>A0A444IY26_9BACT</name>
<reference evidence="2 3" key="1">
    <citation type="submission" date="2017-01" db="EMBL/GenBank/DDBJ databases">
        <title>The cable genome- insights into the physiology and evolution of filamentous bacteria capable of sulfide oxidation via long distance electron transfer.</title>
        <authorList>
            <person name="Schreiber L."/>
            <person name="Bjerg J.T."/>
            <person name="Boggild A."/>
            <person name="Van De Vossenberg J."/>
            <person name="Meysman F."/>
            <person name="Nielsen L.P."/>
            <person name="Schramm A."/>
            <person name="Kjeldsen K.U."/>
        </authorList>
    </citation>
    <scope>NUCLEOTIDE SEQUENCE [LARGE SCALE GENOMIC DNA]</scope>
    <source>
        <strain evidence="2">MCF</strain>
    </source>
</reference>
<organism evidence="2 3">
    <name type="scientific">Candidatus Electrothrix aarhusensis</name>
    <dbReference type="NCBI Taxonomy" id="1859131"/>
    <lineage>
        <taxon>Bacteria</taxon>
        <taxon>Pseudomonadati</taxon>
        <taxon>Thermodesulfobacteriota</taxon>
        <taxon>Desulfobulbia</taxon>
        <taxon>Desulfobulbales</taxon>
        <taxon>Desulfobulbaceae</taxon>
        <taxon>Candidatus Electrothrix</taxon>
    </lineage>
</organism>
<feature type="transmembrane region" description="Helical" evidence="1">
    <location>
        <begin position="109"/>
        <end position="130"/>
    </location>
</feature>
<feature type="transmembrane region" description="Helical" evidence="1">
    <location>
        <begin position="288"/>
        <end position="309"/>
    </location>
</feature>
<dbReference type="Proteomes" id="UP000287853">
    <property type="component" value="Unassembled WGS sequence"/>
</dbReference>
<keyword evidence="3" id="KW-1185">Reference proteome</keyword>
<keyword evidence="1" id="KW-0472">Membrane</keyword>
<comment type="caution">
    <text evidence="2">The sequence shown here is derived from an EMBL/GenBank/DDBJ whole genome shotgun (WGS) entry which is preliminary data.</text>
</comment>
<keyword evidence="1" id="KW-1133">Transmembrane helix</keyword>
<gene>
    <name evidence="2" type="ORF">H206_01441</name>
</gene>
<evidence type="ECO:0000313" key="2">
    <source>
        <dbReference type="EMBL" id="RWX45672.1"/>
    </source>
</evidence>
<dbReference type="PANTHER" id="PTHR41324">
    <property type="entry name" value="MEMBRANE PROTEIN-RELATED"/>
    <property type="match status" value="1"/>
</dbReference>
<proteinExistence type="predicted"/>
<feature type="transmembrane region" description="Helical" evidence="1">
    <location>
        <begin position="189"/>
        <end position="211"/>
    </location>
</feature>
<keyword evidence="1" id="KW-0812">Transmembrane</keyword>
<accession>A0A444IY26</accession>
<dbReference type="InterPro" id="IPR018710">
    <property type="entry name" value="DUF2232"/>
</dbReference>
<evidence type="ECO:0000313" key="3">
    <source>
        <dbReference type="Proteomes" id="UP000287853"/>
    </source>
</evidence>
<dbReference type="AlphaFoldDB" id="A0A444IY26"/>
<dbReference type="EMBL" id="MTKO01000074">
    <property type="protein sequence ID" value="RWX45672.1"/>
    <property type="molecule type" value="Genomic_DNA"/>
</dbReference>
<feature type="transmembrane region" description="Helical" evidence="1">
    <location>
        <begin position="68"/>
        <end position="89"/>
    </location>
</feature>
<feature type="transmembrane region" description="Helical" evidence="1">
    <location>
        <begin position="231"/>
        <end position="249"/>
    </location>
</feature>
<sequence length="328" mass="36674">MMGRHGNRLQHNGPFLSARPLLVAFCYFLPIALPELIGWLNGILAVPIFLLLQTAADERTAGQQIRNGLLMAGLGSLLLGRFSMFLFTLTMLPLGYSLHLTTVRQRDPAQAGVTGVIVLTISWLFFWTVYGNMSGTNPYLALLSGTDTFMEQIVVVYRTNADLPADVLYNLEQLITEVRMLLPKILPGLLAGMVLITVILNMVIGRVLLLRLAPEKVFWPPYGDWRLPDKAVWLLISAFVLLLVGQGGVKNVGLSLILVSGLLYFFQGAAVIIHVLNRWNLPRTFRLFVYVILALQRYGMLLVVIVGIADTWADFRKLDHKENKDKTE</sequence>
<dbReference type="Pfam" id="PF09991">
    <property type="entry name" value="DUF2232"/>
    <property type="match status" value="1"/>
</dbReference>
<protein>
    <submittedName>
        <fullName evidence="2">Putative membrane protein (DUF2232)</fullName>
    </submittedName>
</protein>